<proteinExistence type="predicted"/>
<dbReference type="HOGENOM" id="CLU_2521712_0_0_9"/>
<dbReference type="PATRIC" id="fig|545697.3.peg.2430"/>
<keyword evidence="2" id="KW-1185">Reference proteome</keyword>
<reference evidence="1 2" key="1">
    <citation type="submission" date="2012-05" db="EMBL/GenBank/DDBJ databases">
        <authorList>
            <person name="Weinstock G."/>
            <person name="Sodergren E."/>
            <person name="Lobos E.A."/>
            <person name="Fulton L."/>
            <person name="Fulton R."/>
            <person name="Courtney L."/>
            <person name="Fronick C."/>
            <person name="O'Laughlin M."/>
            <person name="Godfrey J."/>
            <person name="Wilson R.M."/>
            <person name="Miner T."/>
            <person name="Farmer C."/>
            <person name="Delehaunty K."/>
            <person name="Cordes M."/>
            <person name="Minx P."/>
            <person name="Tomlinson C."/>
            <person name="Chen J."/>
            <person name="Wollam A."/>
            <person name="Pepin K.H."/>
            <person name="Bhonagiri V."/>
            <person name="Zhang X."/>
            <person name="Suruliraj S."/>
            <person name="Warren W."/>
            <person name="Mitreva M."/>
            <person name="Mardis E.R."/>
            <person name="Wilson R.K."/>
        </authorList>
    </citation>
    <scope>NUCLEOTIDE SEQUENCE [LARGE SCALE GENOMIC DNA]</scope>
    <source>
        <strain evidence="1 2">DSM 1785</strain>
    </source>
</reference>
<dbReference type="STRING" id="545697.HMPREF0216_02470"/>
<dbReference type="OrthoDB" id="1854379at2"/>
<sequence length="84" mass="9736">MIGKFLKKMVKLNIDIPYDGNLKYPTNKITKAAIVKYCVEEKLEYEFLDDNEDGNIMVTIEQKEYEVLRPFTGRGGYAIICRPV</sequence>
<dbReference type="EMBL" id="AMEZ01000069">
    <property type="protein sequence ID" value="EKY25478.1"/>
    <property type="molecule type" value="Genomic_DNA"/>
</dbReference>
<name>L1QBY0_9CLOT</name>
<evidence type="ECO:0000313" key="1">
    <source>
        <dbReference type="EMBL" id="EKY25478.1"/>
    </source>
</evidence>
<dbReference type="Proteomes" id="UP000010420">
    <property type="component" value="Unassembled WGS sequence"/>
</dbReference>
<dbReference type="RefSeq" id="WP_005214374.1">
    <property type="nucleotide sequence ID" value="NZ_KB291659.1"/>
</dbReference>
<gene>
    <name evidence="1" type="ORF">HMPREF0216_02470</name>
</gene>
<comment type="caution">
    <text evidence="1">The sequence shown here is derived from an EMBL/GenBank/DDBJ whole genome shotgun (WGS) entry which is preliminary data.</text>
</comment>
<evidence type="ECO:0000313" key="2">
    <source>
        <dbReference type="Proteomes" id="UP000010420"/>
    </source>
</evidence>
<protein>
    <recommendedName>
        <fullName evidence="3">DUF4318 domain-containing protein</fullName>
    </recommendedName>
</protein>
<evidence type="ECO:0008006" key="3">
    <source>
        <dbReference type="Google" id="ProtNLM"/>
    </source>
</evidence>
<dbReference type="AlphaFoldDB" id="L1QBY0"/>
<organism evidence="1 2">
    <name type="scientific">Clostridium celatum DSM 1785</name>
    <dbReference type="NCBI Taxonomy" id="545697"/>
    <lineage>
        <taxon>Bacteria</taxon>
        <taxon>Bacillati</taxon>
        <taxon>Bacillota</taxon>
        <taxon>Clostridia</taxon>
        <taxon>Eubacteriales</taxon>
        <taxon>Clostridiaceae</taxon>
        <taxon>Clostridium</taxon>
    </lineage>
</organism>
<accession>L1QBY0</accession>